<name>A0A9K3PH91_9STRA</name>
<keyword evidence="3" id="KW-1185">Reference proteome</keyword>
<dbReference type="AlphaFoldDB" id="A0A9K3PH91"/>
<reference evidence="2" key="1">
    <citation type="journal article" date="2021" name="Sci. Rep.">
        <title>Diploid genomic architecture of Nitzschia inconspicua, an elite biomass production diatom.</title>
        <authorList>
            <person name="Oliver A."/>
            <person name="Podell S."/>
            <person name="Pinowska A."/>
            <person name="Traller J.C."/>
            <person name="Smith S.R."/>
            <person name="McClure R."/>
            <person name="Beliaev A."/>
            <person name="Bohutskyi P."/>
            <person name="Hill E.A."/>
            <person name="Rabines A."/>
            <person name="Zheng H."/>
            <person name="Allen L.Z."/>
            <person name="Kuo A."/>
            <person name="Grigoriev I.V."/>
            <person name="Allen A.E."/>
            <person name="Hazlebeck D."/>
            <person name="Allen E.E."/>
        </authorList>
    </citation>
    <scope>NUCLEOTIDE SEQUENCE</scope>
    <source>
        <strain evidence="2">Hildebrandi</strain>
    </source>
</reference>
<evidence type="ECO:0000313" key="2">
    <source>
        <dbReference type="EMBL" id="KAG7344879.1"/>
    </source>
</evidence>
<sequence>MIFPRCNRIGDSGKELITDHVVLRRDMTSVQVQNATSGAGVGGRNTEEHSPPGPRIPFGKFLAVLELTIKNIDRTAPTTGALQVTVVIKGGNNEQFNGGKQGVCFGRGETEGSCRG</sequence>
<dbReference type="Proteomes" id="UP000693970">
    <property type="component" value="Unassembled WGS sequence"/>
</dbReference>
<protein>
    <submittedName>
        <fullName evidence="2">Uncharacterized protein</fullName>
    </submittedName>
</protein>
<evidence type="ECO:0000256" key="1">
    <source>
        <dbReference type="SAM" id="MobiDB-lite"/>
    </source>
</evidence>
<evidence type="ECO:0000313" key="3">
    <source>
        <dbReference type="Proteomes" id="UP000693970"/>
    </source>
</evidence>
<gene>
    <name evidence="2" type="ORF">IV203_032410</name>
</gene>
<accession>A0A9K3PH91</accession>
<feature type="region of interest" description="Disordered" evidence="1">
    <location>
        <begin position="34"/>
        <end position="55"/>
    </location>
</feature>
<proteinExistence type="predicted"/>
<dbReference type="EMBL" id="JAGRRH010000022">
    <property type="protein sequence ID" value="KAG7344879.1"/>
    <property type="molecule type" value="Genomic_DNA"/>
</dbReference>
<reference evidence="2" key="2">
    <citation type="submission" date="2021-04" db="EMBL/GenBank/DDBJ databases">
        <authorList>
            <person name="Podell S."/>
        </authorList>
    </citation>
    <scope>NUCLEOTIDE SEQUENCE</scope>
    <source>
        <strain evidence="2">Hildebrandi</strain>
    </source>
</reference>
<comment type="caution">
    <text evidence="2">The sequence shown here is derived from an EMBL/GenBank/DDBJ whole genome shotgun (WGS) entry which is preliminary data.</text>
</comment>
<organism evidence="2 3">
    <name type="scientific">Nitzschia inconspicua</name>
    <dbReference type="NCBI Taxonomy" id="303405"/>
    <lineage>
        <taxon>Eukaryota</taxon>
        <taxon>Sar</taxon>
        <taxon>Stramenopiles</taxon>
        <taxon>Ochrophyta</taxon>
        <taxon>Bacillariophyta</taxon>
        <taxon>Bacillariophyceae</taxon>
        <taxon>Bacillariophycidae</taxon>
        <taxon>Bacillariales</taxon>
        <taxon>Bacillariaceae</taxon>
        <taxon>Nitzschia</taxon>
    </lineage>
</organism>